<dbReference type="GO" id="GO:0030288">
    <property type="term" value="C:outer membrane-bounded periplasmic space"/>
    <property type="evidence" value="ECO:0007669"/>
    <property type="project" value="TreeGrafter"/>
</dbReference>
<dbReference type="PANTHER" id="PTHR30006">
    <property type="entry name" value="THIAMINE-BINDING PERIPLASMIC PROTEIN-RELATED"/>
    <property type="match status" value="1"/>
</dbReference>
<gene>
    <name evidence="2" type="ORF">CGU03_15790</name>
</gene>
<proteinExistence type="predicted"/>
<evidence type="ECO:0000313" key="2">
    <source>
        <dbReference type="EMBL" id="PAR19635.1"/>
    </source>
</evidence>
<dbReference type="Pfam" id="PF13343">
    <property type="entry name" value="SBP_bac_6"/>
    <property type="match status" value="1"/>
</dbReference>
<protein>
    <submittedName>
        <fullName evidence="2">ABC transporter substrate-binding protein</fullName>
    </submittedName>
</protein>
<accession>A0A271VQ08</accession>
<keyword evidence="1" id="KW-0732">Signal</keyword>
<evidence type="ECO:0000256" key="1">
    <source>
        <dbReference type="ARBA" id="ARBA00022729"/>
    </source>
</evidence>
<dbReference type="AlphaFoldDB" id="A0A271VQ08"/>
<sequence length="441" mass="49653">MNAQKLGICPMQRWIFALILPSLLLTLGVLPAQVHAAERELVILTTFSREPLLPLVEEFSRRYQGVEVQIIHRRAQSSVQLLNKSYIQNIDLVLSSSPYLMHHLAQSGKLVTLPEPMQTPEWLKPYALPITDQVATIGYSGAGLVWNQDYLKTHQLPEPKQFSDLAKPIYFGHVTMSTPARSGTTQMMVESILAKYGWQKGWEILLRVGANLATASARSFGVSDYIANGQFGVGPTIDSYALILGRKLDYVQFVYDESFTLMPTYVAQVRQNHNDQYAKAFIELLMSSAVQTNMEGNDFAKHSVQDKSLFNEHFTRLPMGSIIRREECINALFDLAITKQLPQLKDTLLAVLEAKVQLARRPSVLAKIGQIEHTVFTMPISEQEVDALAMQITPNSELSEEELAESAMLLAEKGHEWQTRLEKQLEQANQQLKMLLAEEAQ</sequence>
<dbReference type="PANTHER" id="PTHR30006:SF25">
    <property type="entry name" value="PHOSPHOGLYCERATE TRANSPORT REGULATORY PROTEIN PGTC"/>
    <property type="match status" value="1"/>
</dbReference>
<dbReference type="EMBL" id="NMSH01000033">
    <property type="protein sequence ID" value="PAR19635.1"/>
    <property type="molecule type" value="Genomic_DNA"/>
</dbReference>
<dbReference type="SUPFAM" id="SSF53850">
    <property type="entry name" value="Periplasmic binding protein-like II"/>
    <property type="match status" value="1"/>
</dbReference>
<dbReference type="Gene3D" id="3.40.190.10">
    <property type="entry name" value="Periplasmic binding protein-like II"/>
    <property type="match status" value="2"/>
</dbReference>
<comment type="caution">
    <text evidence="2">The sequence shown here is derived from an EMBL/GenBank/DDBJ whole genome shotgun (WGS) entry which is preliminary data.</text>
</comment>
<name>A0A271VQ08_VIBMT</name>
<dbReference type="Proteomes" id="UP000216173">
    <property type="component" value="Unassembled WGS sequence"/>
</dbReference>
<reference evidence="3" key="1">
    <citation type="submission" date="2017-07" db="EMBL/GenBank/DDBJ databases">
        <authorList>
            <person name="Boucher Y."/>
            <person name="Orata F.D."/>
        </authorList>
    </citation>
    <scope>NUCLEOTIDE SEQUENCE [LARGE SCALE GENOMIC DNA]</scope>
    <source>
        <strain evidence="3">OYP9E10</strain>
    </source>
</reference>
<organism evidence="2 3">
    <name type="scientific">Vibrio metoecus</name>
    <dbReference type="NCBI Taxonomy" id="1481663"/>
    <lineage>
        <taxon>Bacteria</taxon>
        <taxon>Pseudomonadati</taxon>
        <taxon>Pseudomonadota</taxon>
        <taxon>Gammaproteobacteria</taxon>
        <taxon>Vibrionales</taxon>
        <taxon>Vibrionaceae</taxon>
        <taxon>Vibrio</taxon>
    </lineage>
</organism>
<evidence type="ECO:0000313" key="3">
    <source>
        <dbReference type="Proteomes" id="UP000216173"/>
    </source>
</evidence>